<protein>
    <submittedName>
        <fullName evidence="1">Uncharacterized protein</fullName>
    </submittedName>
</protein>
<evidence type="ECO:0000313" key="2">
    <source>
        <dbReference type="Proteomes" id="UP000292082"/>
    </source>
</evidence>
<sequence length="171" mass="19452">MKYYPVPNLDPPEPVEVAVKWVRGQRAIDSLRREVLMYDGPLADLQGTVVPIFGGFFTGTVQEGYHVGCLILEWCPQNDHTTFGKPTEEELRLRMHAVHKLHAAGVYHGQLYERSDSLCMSDGRHFLRAADGTMRIVDFQHAYRHSEFALASMHHQAALEGTLRDIPWNPL</sequence>
<dbReference type="Proteomes" id="UP000292082">
    <property type="component" value="Unassembled WGS sequence"/>
</dbReference>
<name>A0A4Q9P6J0_9APHY</name>
<keyword evidence="2" id="KW-1185">Reference proteome</keyword>
<dbReference type="EMBL" id="ML145095">
    <property type="protein sequence ID" value="TBU62081.1"/>
    <property type="molecule type" value="Genomic_DNA"/>
</dbReference>
<evidence type="ECO:0000313" key="1">
    <source>
        <dbReference type="EMBL" id="TBU62081.1"/>
    </source>
</evidence>
<reference evidence="1 2" key="1">
    <citation type="submission" date="2019-01" db="EMBL/GenBank/DDBJ databases">
        <title>Draft genome sequences of three monokaryotic isolates of the white-rot basidiomycete fungus Dichomitus squalens.</title>
        <authorList>
            <consortium name="DOE Joint Genome Institute"/>
            <person name="Lopez S.C."/>
            <person name="Andreopoulos B."/>
            <person name="Pangilinan J."/>
            <person name="Lipzen A."/>
            <person name="Riley R."/>
            <person name="Ahrendt S."/>
            <person name="Ng V."/>
            <person name="Barry K."/>
            <person name="Daum C."/>
            <person name="Grigoriev I.V."/>
            <person name="Hilden K.S."/>
            <person name="Makela M.R."/>
            <person name="de Vries R.P."/>
        </authorList>
    </citation>
    <scope>NUCLEOTIDE SEQUENCE [LARGE SCALE GENOMIC DNA]</scope>
    <source>
        <strain evidence="1 2">CBS 464.89</strain>
    </source>
</reference>
<dbReference type="AlphaFoldDB" id="A0A4Q9P6J0"/>
<gene>
    <name evidence="1" type="ORF">BD310DRAFT_811569</name>
</gene>
<accession>A0A4Q9P6J0</accession>
<organism evidence="1 2">
    <name type="scientific">Dichomitus squalens</name>
    <dbReference type="NCBI Taxonomy" id="114155"/>
    <lineage>
        <taxon>Eukaryota</taxon>
        <taxon>Fungi</taxon>
        <taxon>Dikarya</taxon>
        <taxon>Basidiomycota</taxon>
        <taxon>Agaricomycotina</taxon>
        <taxon>Agaricomycetes</taxon>
        <taxon>Polyporales</taxon>
        <taxon>Polyporaceae</taxon>
        <taxon>Dichomitus</taxon>
    </lineage>
</organism>
<proteinExistence type="predicted"/>